<sequence>MVLGYSILASAVYQGAQCPPDSVILSTIFPLKLLCLLSPSKEQKTMAWNEGLSDIFESVAPTYLDHSHG</sequence>
<keyword evidence="2" id="KW-1185">Reference proteome</keyword>
<accession>A0A8H8RMC4</accession>
<protein>
    <submittedName>
        <fullName evidence="1">Uncharacterized protein</fullName>
    </submittedName>
</protein>
<dbReference type="AlphaFoldDB" id="A0A8H8RMC4"/>
<evidence type="ECO:0000313" key="1">
    <source>
        <dbReference type="EMBL" id="TVY37654.1"/>
    </source>
</evidence>
<dbReference type="EMBL" id="QGMJ01000335">
    <property type="protein sequence ID" value="TVY37654.1"/>
    <property type="molecule type" value="Genomic_DNA"/>
</dbReference>
<comment type="caution">
    <text evidence="1">The sequence shown here is derived from an EMBL/GenBank/DDBJ whole genome shotgun (WGS) entry which is preliminary data.</text>
</comment>
<organism evidence="1 2">
    <name type="scientific">Lachnellula subtilissima</name>
    <dbReference type="NCBI Taxonomy" id="602034"/>
    <lineage>
        <taxon>Eukaryota</taxon>
        <taxon>Fungi</taxon>
        <taxon>Dikarya</taxon>
        <taxon>Ascomycota</taxon>
        <taxon>Pezizomycotina</taxon>
        <taxon>Leotiomycetes</taxon>
        <taxon>Helotiales</taxon>
        <taxon>Lachnaceae</taxon>
        <taxon>Lachnellula</taxon>
    </lineage>
</organism>
<proteinExistence type="predicted"/>
<reference evidence="1 2" key="1">
    <citation type="submission" date="2018-05" db="EMBL/GenBank/DDBJ databases">
        <title>Genome sequencing and assembly of the regulated plant pathogen Lachnellula willkommii and related sister species for the development of diagnostic species identification markers.</title>
        <authorList>
            <person name="Giroux E."/>
            <person name="Bilodeau G."/>
        </authorList>
    </citation>
    <scope>NUCLEOTIDE SEQUENCE [LARGE SCALE GENOMIC DNA]</scope>
    <source>
        <strain evidence="1 2">CBS 197.66</strain>
    </source>
</reference>
<dbReference type="Proteomes" id="UP000462212">
    <property type="component" value="Unassembled WGS sequence"/>
</dbReference>
<gene>
    <name evidence="1" type="ORF">LSUB1_G004940</name>
</gene>
<name>A0A8H8RMC4_9HELO</name>
<evidence type="ECO:0000313" key="2">
    <source>
        <dbReference type="Proteomes" id="UP000462212"/>
    </source>
</evidence>